<evidence type="ECO:0000313" key="2">
    <source>
        <dbReference type="Proteomes" id="UP000050973"/>
    </source>
</evidence>
<dbReference type="AlphaFoldDB" id="A0A0R1WEI2"/>
<dbReference type="PATRIC" id="fig|1423779.3.peg.1754"/>
<proteinExistence type="predicted"/>
<evidence type="ECO:0000313" key="1">
    <source>
        <dbReference type="EMBL" id="KRM16013.1"/>
    </source>
</evidence>
<dbReference type="Proteomes" id="UP000050973">
    <property type="component" value="Unassembled WGS sequence"/>
</dbReference>
<protein>
    <submittedName>
        <fullName evidence="1">Uncharacterized protein</fullName>
    </submittedName>
</protein>
<accession>A0A0R1WEI2</accession>
<reference evidence="1 2" key="1">
    <citation type="journal article" date="2015" name="Genome Announc.">
        <title>Expanding the biotechnology potential of lactobacilli through comparative genomics of 213 strains and associated genera.</title>
        <authorList>
            <person name="Sun Z."/>
            <person name="Harris H.M."/>
            <person name="McCann A."/>
            <person name="Guo C."/>
            <person name="Argimon S."/>
            <person name="Zhang W."/>
            <person name="Yang X."/>
            <person name="Jeffery I.B."/>
            <person name="Cooney J.C."/>
            <person name="Kagawa T.F."/>
            <person name="Liu W."/>
            <person name="Song Y."/>
            <person name="Salvetti E."/>
            <person name="Wrobel A."/>
            <person name="Rasinkangas P."/>
            <person name="Parkhill J."/>
            <person name="Rea M.C."/>
            <person name="O'Sullivan O."/>
            <person name="Ritari J."/>
            <person name="Douillard F.P."/>
            <person name="Paul Ross R."/>
            <person name="Yang R."/>
            <person name="Briner A.E."/>
            <person name="Felis G.E."/>
            <person name="de Vos W.M."/>
            <person name="Barrangou R."/>
            <person name="Klaenhammer T.R."/>
            <person name="Caufield P.W."/>
            <person name="Cui Y."/>
            <person name="Zhang H."/>
            <person name="O'Toole P.W."/>
        </authorList>
    </citation>
    <scope>NUCLEOTIDE SEQUENCE [LARGE SCALE GENOMIC DNA]</scope>
    <source>
        <strain evidence="1 2">DSM 4864</strain>
    </source>
</reference>
<gene>
    <name evidence="1" type="ORF">FC49_GL001694</name>
</gene>
<organism evidence="1 2">
    <name type="scientific">Limosilactobacillus oris DSM 4864</name>
    <dbReference type="NCBI Taxonomy" id="1423779"/>
    <lineage>
        <taxon>Bacteria</taxon>
        <taxon>Bacillati</taxon>
        <taxon>Bacillota</taxon>
        <taxon>Bacilli</taxon>
        <taxon>Lactobacillales</taxon>
        <taxon>Lactobacillaceae</taxon>
        <taxon>Limosilactobacillus</taxon>
    </lineage>
</organism>
<sequence>MPNTVPFCSHRSQLNGFRIQQNTFDHIDGFRSRHLNPLQMAGEILAKIKAILAVD</sequence>
<name>A0A0R1WEI2_9LACO</name>
<comment type="caution">
    <text evidence="1">The sequence shown here is derived from an EMBL/GenBank/DDBJ whole genome shotgun (WGS) entry which is preliminary data.</text>
</comment>
<dbReference type="EMBL" id="AZGE01000006">
    <property type="protein sequence ID" value="KRM16013.1"/>
    <property type="molecule type" value="Genomic_DNA"/>
</dbReference>